<keyword evidence="2" id="KW-1185">Reference proteome</keyword>
<accession>A0A2B7YKF5</accession>
<sequence>MPPLSELTYSHDACIAAFHDCYSFLANMYLDESVVIEPPEGGWPNITAATKKDLGKTETVISLLRQPYIRNTFNILERVQGAPGCYFADWQALVPLISTGYFRPFRGRWWTCTPHFGLGAMG</sequence>
<dbReference type="STRING" id="1447883.A0A2B7YKF5"/>
<name>A0A2B7YKF5_POLH7</name>
<dbReference type="OrthoDB" id="4166971at2759"/>
<dbReference type="AlphaFoldDB" id="A0A2B7YKF5"/>
<organism evidence="1 2">
    <name type="scientific">Polytolypa hystricis (strain UAMH7299)</name>
    <dbReference type="NCBI Taxonomy" id="1447883"/>
    <lineage>
        <taxon>Eukaryota</taxon>
        <taxon>Fungi</taxon>
        <taxon>Dikarya</taxon>
        <taxon>Ascomycota</taxon>
        <taxon>Pezizomycotina</taxon>
        <taxon>Eurotiomycetes</taxon>
        <taxon>Eurotiomycetidae</taxon>
        <taxon>Onygenales</taxon>
        <taxon>Onygenales incertae sedis</taxon>
        <taxon>Polytolypa</taxon>
    </lineage>
</organism>
<proteinExistence type="predicted"/>
<evidence type="ECO:0000313" key="1">
    <source>
        <dbReference type="EMBL" id="PGH21318.1"/>
    </source>
</evidence>
<comment type="caution">
    <text evidence="1">The sequence shown here is derived from an EMBL/GenBank/DDBJ whole genome shotgun (WGS) entry which is preliminary data.</text>
</comment>
<gene>
    <name evidence="1" type="ORF">AJ80_03369</name>
</gene>
<evidence type="ECO:0000313" key="2">
    <source>
        <dbReference type="Proteomes" id="UP000224634"/>
    </source>
</evidence>
<dbReference type="EMBL" id="PDNA01000037">
    <property type="protein sequence ID" value="PGH21318.1"/>
    <property type="molecule type" value="Genomic_DNA"/>
</dbReference>
<dbReference type="Proteomes" id="UP000224634">
    <property type="component" value="Unassembled WGS sequence"/>
</dbReference>
<reference evidence="1 2" key="1">
    <citation type="submission" date="2017-10" db="EMBL/GenBank/DDBJ databases">
        <title>Comparative genomics in systemic dimorphic fungi from Ajellomycetaceae.</title>
        <authorList>
            <person name="Munoz J.F."/>
            <person name="Mcewen J.G."/>
            <person name="Clay O.K."/>
            <person name="Cuomo C.A."/>
        </authorList>
    </citation>
    <scope>NUCLEOTIDE SEQUENCE [LARGE SCALE GENOMIC DNA]</scope>
    <source>
        <strain evidence="1 2">UAMH7299</strain>
    </source>
</reference>
<protein>
    <submittedName>
        <fullName evidence="1">Uncharacterized protein</fullName>
    </submittedName>
</protein>